<evidence type="ECO:0000313" key="2">
    <source>
        <dbReference type="EMBL" id="SDC01735.1"/>
    </source>
</evidence>
<protein>
    <recommendedName>
        <fullName evidence="4">DUF4369 domain-containing protein</fullName>
    </recommendedName>
</protein>
<name>A0A1G6I6S9_NIADE</name>
<gene>
    <name evidence="2" type="ORF">SAMN04487894_101101</name>
</gene>
<feature type="chain" id="PRO_5011443325" description="DUF4369 domain-containing protein" evidence="1">
    <location>
        <begin position="19"/>
        <end position="360"/>
    </location>
</feature>
<reference evidence="3" key="1">
    <citation type="submission" date="2016-10" db="EMBL/GenBank/DDBJ databases">
        <authorList>
            <person name="Varghese N."/>
            <person name="Submissions S."/>
        </authorList>
    </citation>
    <scope>NUCLEOTIDE SEQUENCE [LARGE SCALE GENOMIC DNA]</scope>
    <source>
        <strain evidence="3">DSM 25811 / CCM 8410 / LMG 26954 / E90</strain>
    </source>
</reference>
<feature type="signal peptide" evidence="1">
    <location>
        <begin position="1"/>
        <end position="18"/>
    </location>
</feature>
<dbReference type="AlphaFoldDB" id="A0A1G6I6S9"/>
<evidence type="ECO:0000256" key="1">
    <source>
        <dbReference type="SAM" id="SignalP"/>
    </source>
</evidence>
<dbReference type="Proteomes" id="UP000198757">
    <property type="component" value="Unassembled WGS sequence"/>
</dbReference>
<dbReference type="RefSeq" id="WP_143019615.1">
    <property type="nucleotide sequence ID" value="NZ_FMZO01000001.1"/>
</dbReference>
<organism evidence="2 3">
    <name type="scientific">Niabella drilacis (strain DSM 25811 / CCM 8410 / CCUG 62505 / LMG 26954 / E90)</name>
    <dbReference type="NCBI Taxonomy" id="1285928"/>
    <lineage>
        <taxon>Bacteria</taxon>
        <taxon>Pseudomonadati</taxon>
        <taxon>Bacteroidota</taxon>
        <taxon>Chitinophagia</taxon>
        <taxon>Chitinophagales</taxon>
        <taxon>Chitinophagaceae</taxon>
        <taxon>Niabella</taxon>
    </lineage>
</organism>
<accession>A0A1G6I6S9</accession>
<keyword evidence="1" id="KW-0732">Signal</keyword>
<evidence type="ECO:0000313" key="3">
    <source>
        <dbReference type="Proteomes" id="UP000198757"/>
    </source>
</evidence>
<evidence type="ECO:0008006" key="4">
    <source>
        <dbReference type="Google" id="ProtNLM"/>
    </source>
</evidence>
<dbReference type="EMBL" id="FMZO01000001">
    <property type="protein sequence ID" value="SDC01735.1"/>
    <property type="molecule type" value="Genomic_DNA"/>
</dbReference>
<sequence length="360" mass="40807">MKKLFLVLGLLCSSMTYSQIIIHATVNGYGNKMVIGYWKDFTYVSDTLQLNRNKAHYKFDSSEPVYFKLQTTDPDTYTPFLIAFPGDTISIEKDTKHLVIKGGAESYNTFLTRLGAEMRAKFAGMPPDYNASTQYLLDRSEDFFSTFKHPQKQLIKNIHTQFIVTNYKLSPIMVKYSSEATIMNGISTIIKSQGVPGANGDANLKYLDRVNFSNPNIGFANLPDIITMNNLIRILRTHAIEKDTALKDTDEYVIENKIIKELFKESRYRSRLLAYNLYYRINQYTQYPMQLAGVEDFVAGFRKENFSTDLLPAIEKSYLSQVASIGALSKGAVAPAFKLPDTKGKSDLQVMRQGIKINSL</sequence>
<keyword evidence="3" id="KW-1185">Reference proteome</keyword>
<proteinExistence type="predicted"/>